<comment type="caution">
    <text evidence="2">The sequence shown here is derived from an EMBL/GenBank/DDBJ whole genome shotgun (WGS) entry which is preliminary data.</text>
</comment>
<dbReference type="AlphaFoldDB" id="A0A0F8ZM10"/>
<reference evidence="2" key="1">
    <citation type="journal article" date="2015" name="Nature">
        <title>Complex archaea that bridge the gap between prokaryotes and eukaryotes.</title>
        <authorList>
            <person name="Spang A."/>
            <person name="Saw J.H."/>
            <person name="Jorgensen S.L."/>
            <person name="Zaremba-Niedzwiedzka K."/>
            <person name="Martijn J."/>
            <person name="Lind A.E."/>
            <person name="van Eijk R."/>
            <person name="Schleper C."/>
            <person name="Guy L."/>
            <person name="Ettema T.J."/>
        </authorList>
    </citation>
    <scope>NUCLEOTIDE SEQUENCE</scope>
</reference>
<sequence length="45" mass="5233">MCDLLWWIGLGLLAAGMLAFDLGPYLVKRFKKRTQDGDARYREED</sequence>
<proteinExistence type="predicted"/>
<evidence type="ECO:0000256" key="1">
    <source>
        <dbReference type="SAM" id="Phobius"/>
    </source>
</evidence>
<accession>A0A0F8ZM10</accession>
<dbReference type="EMBL" id="LAZR01062702">
    <property type="protein sequence ID" value="KKK60976.1"/>
    <property type="molecule type" value="Genomic_DNA"/>
</dbReference>
<gene>
    <name evidence="2" type="ORF">LCGC14_3018980</name>
</gene>
<keyword evidence="1" id="KW-1133">Transmembrane helix</keyword>
<protein>
    <submittedName>
        <fullName evidence="2">Uncharacterized protein</fullName>
    </submittedName>
</protein>
<name>A0A0F8ZM10_9ZZZZ</name>
<organism evidence="2">
    <name type="scientific">marine sediment metagenome</name>
    <dbReference type="NCBI Taxonomy" id="412755"/>
    <lineage>
        <taxon>unclassified sequences</taxon>
        <taxon>metagenomes</taxon>
        <taxon>ecological metagenomes</taxon>
    </lineage>
</organism>
<feature type="transmembrane region" description="Helical" evidence="1">
    <location>
        <begin position="6"/>
        <end position="27"/>
    </location>
</feature>
<keyword evidence="1" id="KW-0472">Membrane</keyword>
<evidence type="ECO:0000313" key="2">
    <source>
        <dbReference type="EMBL" id="KKK60976.1"/>
    </source>
</evidence>
<keyword evidence="1" id="KW-0812">Transmembrane</keyword>